<evidence type="ECO:0000313" key="1">
    <source>
        <dbReference type="EMBL" id="ETA83094.1"/>
    </source>
</evidence>
<dbReference type="GO" id="GO:0005840">
    <property type="term" value="C:ribosome"/>
    <property type="evidence" value="ECO:0007669"/>
    <property type="project" value="UniProtKB-KW"/>
</dbReference>
<dbReference type="AlphaFoldDB" id="V7ICN6"/>
<evidence type="ECO:0000313" key="2">
    <source>
        <dbReference type="Proteomes" id="UP000018554"/>
    </source>
</evidence>
<organism evidence="1 2">
    <name type="scientific">Eikenella corrodens CC92I</name>
    <dbReference type="NCBI Taxonomy" id="1073362"/>
    <lineage>
        <taxon>Bacteria</taxon>
        <taxon>Pseudomonadati</taxon>
        <taxon>Pseudomonadota</taxon>
        <taxon>Betaproteobacteria</taxon>
        <taxon>Neisseriales</taxon>
        <taxon>Neisseriaceae</taxon>
        <taxon>Eikenella</taxon>
    </lineage>
</organism>
<dbReference type="EMBL" id="AZGQ01000010">
    <property type="protein sequence ID" value="ETA83094.1"/>
    <property type="molecule type" value="Genomic_DNA"/>
</dbReference>
<accession>V7ICN6</accession>
<dbReference type="HOGENOM" id="CLU_2787247_0_0_4"/>
<comment type="caution">
    <text evidence="1">The sequence shown here is derived from an EMBL/GenBank/DDBJ whole genome shotgun (WGS) entry which is preliminary data.</text>
</comment>
<dbReference type="Proteomes" id="UP000018554">
    <property type="component" value="Unassembled WGS sequence"/>
</dbReference>
<proteinExistence type="predicted"/>
<reference evidence="1 2" key="1">
    <citation type="submission" date="2013-11" db="EMBL/GenBank/DDBJ databases">
        <title>The Genome Sequence of Eikenella corrodens CC92I.</title>
        <authorList>
            <consortium name="The Broad Institute Genomics Platform"/>
            <person name="Earl A."/>
            <person name="Allen-Vercoe E."/>
            <person name="Daigneault M."/>
            <person name="Young S.K."/>
            <person name="Zeng Q."/>
            <person name="Gargeya S."/>
            <person name="Fitzgerald M."/>
            <person name="Abouelleil A."/>
            <person name="Alvarado L."/>
            <person name="Chapman S.B."/>
            <person name="Gainer-Dewar J."/>
            <person name="Goldberg J."/>
            <person name="Griggs A."/>
            <person name="Gujja S."/>
            <person name="Hansen M."/>
            <person name="Howarth C."/>
            <person name="Imamovic A."/>
            <person name="Ireland A."/>
            <person name="Larimer J."/>
            <person name="McCowan C."/>
            <person name="Murphy C."/>
            <person name="Pearson M."/>
            <person name="Poon T.W."/>
            <person name="Priest M."/>
            <person name="Roberts A."/>
            <person name="Saif S."/>
            <person name="Shea T."/>
            <person name="Sykes S."/>
            <person name="Wortman J."/>
            <person name="Nusbaum C."/>
            <person name="Birren B."/>
        </authorList>
    </citation>
    <scope>NUCLEOTIDE SEQUENCE [LARGE SCALE GENOMIC DNA]</scope>
    <source>
        <strain evidence="1 2">CC92I</strain>
    </source>
</reference>
<gene>
    <name evidence="1" type="ORF">HMPREF1177_01677</name>
</gene>
<protein>
    <submittedName>
        <fullName evidence="1">50S ribosomal protein L15</fullName>
    </submittedName>
</protein>
<keyword evidence="1" id="KW-0689">Ribosomal protein</keyword>
<name>V7ICN6_EIKCO</name>
<sequence>MLSVVLGAALVVVLVRHVVVDIRGKKAVLGDSIRLASKVGRCLSSAVFPREALGQSLLYRLQLLPCLT</sequence>
<keyword evidence="2" id="KW-1185">Reference proteome</keyword>
<keyword evidence="1" id="KW-0687">Ribonucleoprotein</keyword>